<proteinExistence type="predicted"/>
<keyword evidence="5" id="KW-0325">Glycoprotein</keyword>
<dbReference type="WBParaSite" id="PEQ_0000610501-mRNA-1">
    <property type="protein sequence ID" value="PEQ_0000610501-mRNA-1"/>
    <property type="gene ID" value="PEQ_0000610501"/>
</dbReference>
<evidence type="ECO:0000313" key="7">
    <source>
        <dbReference type="Proteomes" id="UP000887564"/>
    </source>
</evidence>
<accession>A0A914RIG4</accession>
<dbReference type="InterPro" id="IPR028082">
    <property type="entry name" value="Peripla_BP_I"/>
</dbReference>
<evidence type="ECO:0000256" key="5">
    <source>
        <dbReference type="ARBA" id="ARBA00023180"/>
    </source>
</evidence>
<dbReference type="InterPro" id="IPR050726">
    <property type="entry name" value="mGluR"/>
</dbReference>
<evidence type="ECO:0000256" key="1">
    <source>
        <dbReference type="ARBA" id="ARBA00004370"/>
    </source>
</evidence>
<evidence type="ECO:0000256" key="4">
    <source>
        <dbReference type="ARBA" id="ARBA00023136"/>
    </source>
</evidence>
<sequence>MRKAVLVGFFTQFLDVNAIVKNKQVSDDHTYLSQTSHVRQIRIPGDIIIGGVFPVHAKANSPDRPCGVITETRSSYKMRYMFRTVPSDNYQARAMIDIALHFNWTYVSLVYSADEYGELGAEAFKKEARKVNICIAIEERILNKKDALAESIDNL</sequence>
<dbReference type="InterPro" id="IPR001828">
    <property type="entry name" value="ANF_lig-bd_rcpt"/>
</dbReference>
<keyword evidence="2" id="KW-0812">Transmembrane</keyword>
<dbReference type="PANTHER" id="PTHR24060">
    <property type="entry name" value="METABOTROPIC GLUTAMATE RECEPTOR"/>
    <property type="match status" value="1"/>
</dbReference>
<name>A0A914RIG4_PAREQ</name>
<organism evidence="7 8">
    <name type="scientific">Parascaris equorum</name>
    <name type="common">Equine roundworm</name>
    <dbReference type="NCBI Taxonomy" id="6256"/>
    <lineage>
        <taxon>Eukaryota</taxon>
        <taxon>Metazoa</taxon>
        <taxon>Ecdysozoa</taxon>
        <taxon>Nematoda</taxon>
        <taxon>Chromadorea</taxon>
        <taxon>Rhabditida</taxon>
        <taxon>Spirurina</taxon>
        <taxon>Ascaridomorpha</taxon>
        <taxon>Ascaridoidea</taxon>
        <taxon>Ascarididae</taxon>
        <taxon>Parascaris</taxon>
    </lineage>
</organism>
<dbReference type="SUPFAM" id="SSF53822">
    <property type="entry name" value="Periplasmic binding protein-like I"/>
    <property type="match status" value="1"/>
</dbReference>
<feature type="domain" description="Receptor ligand binding region" evidence="6">
    <location>
        <begin position="75"/>
        <end position="145"/>
    </location>
</feature>
<comment type="subcellular location">
    <subcellularLocation>
        <location evidence="1">Membrane</location>
    </subcellularLocation>
</comment>
<keyword evidence="7" id="KW-1185">Reference proteome</keyword>
<evidence type="ECO:0000259" key="6">
    <source>
        <dbReference type="Pfam" id="PF01094"/>
    </source>
</evidence>
<dbReference type="Proteomes" id="UP000887564">
    <property type="component" value="Unplaced"/>
</dbReference>
<evidence type="ECO:0000256" key="3">
    <source>
        <dbReference type="ARBA" id="ARBA00022989"/>
    </source>
</evidence>
<dbReference type="GO" id="GO:0016020">
    <property type="term" value="C:membrane"/>
    <property type="evidence" value="ECO:0007669"/>
    <property type="project" value="UniProtKB-SubCell"/>
</dbReference>
<dbReference type="Gene3D" id="3.40.50.2300">
    <property type="match status" value="2"/>
</dbReference>
<keyword evidence="3" id="KW-1133">Transmembrane helix</keyword>
<dbReference type="AlphaFoldDB" id="A0A914RIG4"/>
<dbReference type="Pfam" id="PF01094">
    <property type="entry name" value="ANF_receptor"/>
    <property type="match status" value="1"/>
</dbReference>
<evidence type="ECO:0000256" key="2">
    <source>
        <dbReference type="ARBA" id="ARBA00022692"/>
    </source>
</evidence>
<evidence type="ECO:0000313" key="8">
    <source>
        <dbReference type="WBParaSite" id="PEQ_0000610501-mRNA-1"/>
    </source>
</evidence>
<reference evidence="8" key="1">
    <citation type="submission" date="2022-11" db="UniProtKB">
        <authorList>
            <consortium name="WormBaseParasite"/>
        </authorList>
    </citation>
    <scope>IDENTIFICATION</scope>
</reference>
<keyword evidence="4" id="KW-0472">Membrane</keyword>
<protein>
    <submittedName>
        <fullName evidence="8">Receptor ligand binding region domain-containing protein</fullName>
    </submittedName>
</protein>